<dbReference type="HOGENOM" id="CLU_073635_0_0_1"/>
<feature type="region of interest" description="Disordered" evidence="1">
    <location>
        <begin position="87"/>
        <end position="108"/>
    </location>
</feature>
<dbReference type="OrthoDB" id="5414285at2759"/>
<evidence type="ECO:0000313" key="3">
    <source>
        <dbReference type="EMBL" id="EPE03150.1"/>
    </source>
</evidence>
<dbReference type="AlphaFoldDB" id="S3CR90"/>
<dbReference type="Proteomes" id="UP000016923">
    <property type="component" value="Unassembled WGS sequence"/>
</dbReference>
<keyword evidence="2" id="KW-0472">Membrane</keyword>
<protein>
    <submittedName>
        <fullName evidence="3">Acid phosphatase-like protein</fullName>
    </submittedName>
</protein>
<keyword evidence="4" id="KW-1185">Reference proteome</keyword>
<dbReference type="VEuPathDB" id="FungiDB:F503_01486"/>
<feature type="region of interest" description="Disordered" evidence="1">
    <location>
        <begin position="130"/>
        <end position="246"/>
    </location>
</feature>
<gene>
    <name evidence="3" type="ORF">F503_01486</name>
</gene>
<evidence type="ECO:0000256" key="2">
    <source>
        <dbReference type="SAM" id="Phobius"/>
    </source>
</evidence>
<proteinExistence type="predicted"/>
<sequence length="246" mass="26194">MKTGGVVVLVIVILLLAAGAGWILFARFRAQRLGLPPPAWSSFIPFRDSSRSTFGVQPAPSGISAWFSDRIQGFKARNNRTAAGAYEGAGATGRGARRGFGPLDPDEAWDSRVGAEADAFYYNEEQELGLHPGQNAGQNQQTSSRLNVSNTNTSYLGSGAYGGSSYDMNVPADASTHDEPRGRSRDRSPNTNTAGGLNPFDDDATPSNMSLRGVSPRPITDAGPSAHDASKPDSPTERKSMFRENV</sequence>
<dbReference type="eggNOG" id="ENOG502SGJ9">
    <property type="taxonomic scope" value="Eukaryota"/>
</dbReference>
<name>S3CR90_OPHP1</name>
<organism evidence="3 4">
    <name type="scientific">Ophiostoma piceae (strain UAMH 11346)</name>
    <name type="common">Sap stain fungus</name>
    <dbReference type="NCBI Taxonomy" id="1262450"/>
    <lineage>
        <taxon>Eukaryota</taxon>
        <taxon>Fungi</taxon>
        <taxon>Dikarya</taxon>
        <taxon>Ascomycota</taxon>
        <taxon>Pezizomycotina</taxon>
        <taxon>Sordariomycetes</taxon>
        <taxon>Sordariomycetidae</taxon>
        <taxon>Ophiostomatales</taxon>
        <taxon>Ophiostomataceae</taxon>
        <taxon>Ophiostoma</taxon>
    </lineage>
</organism>
<evidence type="ECO:0000256" key="1">
    <source>
        <dbReference type="SAM" id="MobiDB-lite"/>
    </source>
</evidence>
<feature type="compositionally biased region" description="Low complexity" evidence="1">
    <location>
        <begin position="154"/>
        <end position="166"/>
    </location>
</feature>
<feature type="compositionally biased region" description="Basic and acidic residues" evidence="1">
    <location>
        <begin position="175"/>
        <end position="188"/>
    </location>
</feature>
<feature type="compositionally biased region" description="Polar residues" evidence="1">
    <location>
        <begin position="135"/>
        <end position="153"/>
    </location>
</feature>
<keyword evidence="2" id="KW-0812">Transmembrane</keyword>
<dbReference type="EMBL" id="KE148170">
    <property type="protein sequence ID" value="EPE03150.1"/>
    <property type="molecule type" value="Genomic_DNA"/>
</dbReference>
<evidence type="ECO:0000313" key="4">
    <source>
        <dbReference type="Proteomes" id="UP000016923"/>
    </source>
</evidence>
<feature type="compositionally biased region" description="Basic and acidic residues" evidence="1">
    <location>
        <begin position="228"/>
        <end position="246"/>
    </location>
</feature>
<accession>S3CR90</accession>
<keyword evidence="2" id="KW-1133">Transmembrane helix</keyword>
<feature type="transmembrane region" description="Helical" evidence="2">
    <location>
        <begin position="6"/>
        <end position="25"/>
    </location>
</feature>
<dbReference type="STRING" id="1262450.S3CR90"/>
<dbReference type="OMA" id="KNRNNRY"/>
<reference evidence="3 4" key="1">
    <citation type="journal article" date="2013" name="BMC Genomics">
        <title>The genome and transcriptome of the pine saprophyte Ophiostoma piceae, and a comparison with the bark beetle-associated pine pathogen Grosmannia clavigera.</title>
        <authorList>
            <person name="Haridas S."/>
            <person name="Wang Y."/>
            <person name="Lim L."/>
            <person name="Massoumi Alamouti S."/>
            <person name="Jackman S."/>
            <person name="Docking R."/>
            <person name="Robertson G."/>
            <person name="Birol I."/>
            <person name="Bohlmann J."/>
            <person name="Breuil C."/>
        </authorList>
    </citation>
    <scope>NUCLEOTIDE SEQUENCE [LARGE SCALE GENOMIC DNA]</scope>
    <source>
        <strain evidence="3 4">UAMH 11346</strain>
    </source>
</reference>